<dbReference type="AlphaFoldDB" id="A0A372EIR3"/>
<gene>
    <name evidence="3" type="ORF">DY262_10790</name>
</gene>
<dbReference type="PANTHER" id="PTHR33376:SF15">
    <property type="entry name" value="BLL6794 PROTEIN"/>
    <property type="match status" value="1"/>
</dbReference>
<comment type="caution">
    <text evidence="3">The sequence shown here is derived from an EMBL/GenBank/DDBJ whole genome shotgun (WGS) entry which is preliminary data.</text>
</comment>
<sequence length="339" mass="36741">MTRQTFRLAPFAAAALFAASGGALAQTVLNVSTWLPPAHGATMAQNQWCEAVEKETKGSVKCHLLPKAVSAPPGTFDAVRDGLADVSYTVDGYTPGRFIFTQVAEFPFLGDTSTATSVAYQRIYDKYFAPLGEHRGVKTLAVFTHGPGIIFTVKQPVTSAAEAAKLKFRIGGGNINELSKLMGWNTTLKPATDSFELLSTGVMDGTFFPDESLQSMRLGMVKYATTFPGGLYNTSFVFMMNQAKFDSLKPEEKAAITKVSGEHAARLFAAGWDRTDAASRDIQKTTGVQRQMANEAFVNDVKAKQAQLEDKWVAAAEARGLKNARAVLAEFRAETQKLK</sequence>
<dbReference type="Pfam" id="PF03480">
    <property type="entry name" value="DctP"/>
    <property type="match status" value="1"/>
</dbReference>
<evidence type="ECO:0000313" key="4">
    <source>
        <dbReference type="Proteomes" id="UP000261931"/>
    </source>
</evidence>
<keyword evidence="4" id="KW-1185">Reference proteome</keyword>
<feature type="chain" id="PRO_5016596311" evidence="2">
    <location>
        <begin position="26"/>
        <end position="339"/>
    </location>
</feature>
<accession>A0A372EIR3</accession>
<dbReference type="Gene3D" id="3.40.190.170">
    <property type="entry name" value="Bacterial extracellular solute-binding protein, family 7"/>
    <property type="match status" value="1"/>
</dbReference>
<dbReference type="GO" id="GO:0055085">
    <property type="term" value="P:transmembrane transport"/>
    <property type="evidence" value="ECO:0007669"/>
    <property type="project" value="InterPro"/>
</dbReference>
<evidence type="ECO:0000256" key="1">
    <source>
        <dbReference type="ARBA" id="ARBA00022729"/>
    </source>
</evidence>
<dbReference type="EMBL" id="QVLS01000006">
    <property type="protein sequence ID" value="RFP78583.1"/>
    <property type="molecule type" value="Genomic_DNA"/>
</dbReference>
<protein>
    <submittedName>
        <fullName evidence="3">ABC transporter substrate-binding protein</fullName>
    </submittedName>
</protein>
<keyword evidence="1 2" id="KW-0732">Signal</keyword>
<reference evidence="3 4" key="1">
    <citation type="submission" date="2018-08" db="EMBL/GenBank/DDBJ databases">
        <title>Hydrogenophaga sp. LA-38 isolated from sludge.</title>
        <authorList>
            <person name="Im W.-T."/>
        </authorList>
    </citation>
    <scope>NUCLEOTIDE SEQUENCE [LARGE SCALE GENOMIC DNA]</scope>
    <source>
        <strain evidence="3 4">LA-38</strain>
    </source>
</reference>
<dbReference type="PANTHER" id="PTHR33376">
    <property type="match status" value="1"/>
</dbReference>
<dbReference type="RefSeq" id="WP_116958884.1">
    <property type="nucleotide sequence ID" value="NZ_QVLS01000006.1"/>
</dbReference>
<proteinExistence type="predicted"/>
<dbReference type="CDD" id="cd13665">
    <property type="entry name" value="PBP2_TRAP_Dctp3_4"/>
    <property type="match status" value="1"/>
</dbReference>
<organism evidence="3 4">
    <name type="scientific">Hydrogenophaga borbori</name>
    <dbReference type="NCBI Taxonomy" id="2294117"/>
    <lineage>
        <taxon>Bacteria</taxon>
        <taxon>Pseudomonadati</taxon>
        <taxon>Pseudomonadota</taxon>
        <taxon>Betaproteobacteria</taxon>
        <taxon>Burkholderiales</taxon>
        <taxon>Comamonadaceae</taxon>
        <taxon>Hydrogenophaga</taxon>
    </lineage>
</organism>
<name>A0A372EIR3_9BURK</name>
<evidence type="ECO:0000313" key="3">
    <source>
        <dbReference type="EMBL" id="RFP78583.1"/>
    </source>
</evidence>
<dbReference type="InterPro" id="IPR038404">
    <property type="entry name" value="TRAP_DctP_sf"/>
</dbReference>
<dbReference type="Proteomes" id="UP000261931">
    <property type="component" value="Unassembled WGS sequence"/>
</dbReference>
<evidence type="ECO:0000256" key="2">
    <source>
        <dbReference type="SAM" id="SignalP"/>
    </source>
</evidence>
<dbReference type="InterPro" id="IPR018389">
    <property type="entry name" value="DctP_fam"/>
</dbReference>
<feature type="signal peptide" evidence="2">
    <location>
        <begin position="1"/>
        <end position="25"/>
    </location>
</feature>